<dbReference type="HOGENOM" id="CLU_1811515_0_0_2"/>
<proteinExistence type="predicted"/>
<accession>A0A060HFN0</accession>
<protein>
    <submittedName>
        <fullName evidence="1">Uncharacterized protein</fullName>
    </submittedName>
</protein>
<reference evidence="1 2" key="1">
    <citation type="journal article" date="2014" name="Int. J. Syst. Evol. Microbiol.">
        <title>Nitrososphaera viennensis gen. nov., sp. nov., an aerobic and mesophilic, ammonia-oxidizing archaeon from soil and a member of the archaeal phylum Thaumarchaeota.</title>
        <authorList>
            <person name="Stieglmeier M."/>
            <person name="Klingl A."/>
            <person name="Alves R.J."/>
            <person name="Rittmann S.K."/>
            <person name="Melcher M."/>
            <person name="Leisch N."/>
            <person name="Schleper C."/>
        </authorList>
    </citation>
    <scope>NUCLEOTIDE SEQUENCE [LARGE SCALE GENOMIC DNA]</scope>
    <source>
        <strain evidence="1">EN76</strain>
    </source>
</reference>
<organism evidence="1 2">
    <name type="scientific">Nitrososphaera viennensis EN76</name>
    <dbReference type="NCBI Taxonomy" id="926571"/>
    <lineage>
        <taxon>Archaea</taxon>
        <taxon>Nitrososphaerota</taxon>
        <taxon>Nitrososphaeria</taxon>
        <taxon>Nitrososphaerales</taxon>
        <taxon>Nitrososphaeraceae</taxon>
        <taxon>Nitrososphaera</taxon>
    </lineage>
</organism>
<dbReference type="Proteomes" id="UP000027093">
    <property type="component" value="Chromosome"/>
</dbReference>
<sequence length="142" mass="15630">MGYAIKTFRIMVKLYSYGKIFEINMKMANSQYFLKATAPASPVPWGSSVEFVVPSGVTSLASTSTGKWCTAANLVDVTDAHPGIKWVECSVTYFASGGSQPQGWYFWYGWSGNTNGTYQSLGYDPTGHTIRLKLKQVFGAIR</sequence>
<evidence type="ECO:0000313" key="1">
    <source>
        <dbReference type="EMBL" id="AIC14185.1"/>
    </source>
</evidence>
<dbReference type="AlphaFoldDB" id="A0A060HFN0"/>
<dbReference type="EMBL" id="CP007536">
    <property type="protein sequence ID" value="AIC14185.1"/>
    <property type="molecule type" value="Genomic_DNA"/>
</dbReference>
<gene>
    <name evidence="1" type="ORF">NVIE_0004</name>
</gene>
<name>A0A060HFN0_9ARCH</name>
<evidence type="ECO:0000313" key="2">
    <source>
        <dbReference type="Proteomes" id="UP000027093"/>
    </source>
</evidence>
<dbReference type="KEGG" id="nvn:NVIE_0004"/>
<keyword evidence="2" id="KW-1185">Reference proteome</keyword>